<dbReference type="Proteomes" id="UP000886520">
    <property type="component" value="Chromosome 5"/>
</dbReference>
<comment type="caution">
    <text evidence="1">The sequence shown here is derived from an EMBL/GenBank/DDBJ whole genome shotgun (WGS) entry which is preliminary data.</text>
</comment>
<keyword evidence="2" id="KW-1185">Reference proteome</keyword>
<evidence type="ECO:0000313" key="2">
    <source>
        <dbReference type="Proteomes" id="UP000886520"/>
    </source>
</evidence>
<dbReference type="EMBL" id="JABFUD020000005">
    <property type="protein sequence ID" value="KAI5079360.1"/>
    <property type="molecule type" value="Genomic_DNA"/>
</dbReference>
<proteinExistence type="predicted"/>
<reference evidence="1 2" key="1">
    <citation type="submission" date="2021-01" db="EMBL/GenBank/DDBJ databases">
        <title>Adiantum capillus-veneris genome.</title>
        <authorList>
            <person name="Fang Y."/>
            <person name="Liao Q."/>
        </authorList>
    </citation>
    <scope>NUCLEOTIDE SEQUENCE [LARGE SCALE GENOMIC DNA]</scope>
    <source>
        <strain evidence="1">H3</strain>
        <tissue evidence="1">Leaf</tissue>
    </source>
</reference>
<gene>
    <name evidence="1" type="ORF">GOP47_0004839</name>
</gene>
<name>A0A9D4ZNK8_ADICA</name>
<sequence length="224" mass="25479">MIVVALPTPTPSVLQTLAPFLPLPNPGRQTKPEYHRELMNTHSKSNHCNAKHNWWCEDMSSRSMYMMERVVMALQSHCIDNKHISKVLLRVSITMVASCSCRQQIEQMIGLAKLQGESGHNGNLDPVEELELKHGYGGAIKSAPIRVVGTHMMGSTRLWRYTFRYCNAVFLRVTLLVVISIPTQDAIQVCRAVHFDKLSFESWKHVMENPQIPAWISFRVLALQ</sequence>
<evidence type="ECO:0000313" key="1">
    <source>
        <dbReference type="EMBL" id="KAI5079360.1"/>
    </source>
</evidence>
<accession>A0A9D4ZNK8</accession>
<dbReference type="AlphaFoldDB" id="A0A9D4ZNK8"/>
<protein>
    <submittedName>
        <fullName evidence="1">Uncharacterized protein</fullName>
    </submittedName>
</protein>
<organism evidence="1 2">
    <name type="scientific">Adiantum capillus-veneris</name>
    <name type="common">Maidenhair fern</name>
    <dbReference type="NCBI Taxonomy" id="13818"/>
    <lineage>
        <taxon>Eukaryota</taxon>
        <taxon>Viridiplantae</taxon>
        <taxon>Streptophyta</taxon>
        <taxon>Embryophyta</taxon>
        <taxon>Tracheophyta</taxon>
        <taxon>Polypodiopsida</taxon>
        <taxon>Polypodiidae</taxon>
        <taxon>Polypodiales</taxon>
        <taxon>Pteridineae</taxon>
        <taxon>Pteridaceae</taxon>
        <taxon>Vittarioideae</taxon>
        <taxon>Adiantum</taxon>
    </lineage>
</organism>